<evidence type="ECO:0000256" key="5">
    <source>
        <dbReference type="SAM" id="Phobius"/>
    </source>
</evidence>
<gene>
    <name evidence="6" type="ORF">HYG85_11315</name>
</gene>
<evidence type="ECO:0000313" key="7">
    <source>
        <dbReference type="Proteomes" id="UP000677305"/>
    </source>
</evidence>
<dbReference type="GO" id="GO:0009403">
    <property type="term" value="P:toxin biosynthetic process"/>
    <property type="evidence" value="ECO:0007669"/>
    <property type="project" value="InterPro"/>
</dbReference>
<keyword evidence="2 5" id="KW-0812">Transmembrane</keyword>
<evidence type="ECO:0000313" key="6">
    <source>
        <dbReference type="EMBL" id="QUH29474.1"/>
    </source>
</evidence>
<feature type="transmembrane region" description="Helical" evidence="5">
    <location>
        <begin position="6"/>
        <end position="21"/>
    </location>
</feature>
<protein>
    <submittedName>
        <fullName evidence="6">CvpA family protein</fullName>
    </submittedName>
</protein>
<keyword evidence="4 5" id="KW-0472">Membrane</keyword>
<dbReference type="AlphaFoldDB" id="A0A8J8MAP1"/>
<dbReference type="PANTHER" id="PTHR37306">
    <property type="entry name" value="COLICIN V PRODUCTION PROTEIN"/>
    <property type="match status" value="1"/>
</dbReference>
<dbReference type="EMBL" id="CP058561">
    <property type="protein sequence ID" value="QUH29474.1"/>
    <property type="molecule type" value="Genomic_DNA"/>
</dbReference>
<evidence type="ECO:0000256" key="3">
    <source>
        <dbReference type="ARBA" id="ARBA00022989"/>
    </source>
</evidence>
<name>A0A8J8MAP1_9FIRM</name>
<keyword evidence="7" id="KW-1185">Reference proteome</keyword>
<comment type="subcellular location">
    <subcellularLocation>
        <location evidence="1">Membrane</location>
        <topology evidence="1">Multi-pass membrane protein</topology>
    </subcellularLocation>
</comment>
<organism evidence="6 7">
    <name type="scientific">Vallitalea guaymasensis</name>
    <dbReference type="NCBI Taxonomy" id="1185412"/>
    <lineage>
        <taxon>Bacteria</taxon>
        <taxon>Bacillati</taxon>
        <taxon>Bacillota</taxon>
        <taxon>Clostridia</taxon>
        <taxon>Lachnospirales</taxon>
        <taxon>Vallitaleaceae</taxon>
        <taxon>Vallitalea</taxon>
    </lineage>
</organism>
<evidence type="ECO:0000256" key="4">
    <source>
        <dbReference type="ARBA" id="ARBA00023136"/>
    </source>
</evidence>
<dbReference type="Proteomes" id="UP000677305">
    <property type="component" value="Chromosome"/>
</dbReference>
<feature type="transmembrane region" description="Helical" evidence="5">
    <location>
        <begin position="28"/>
        <end position="45"/>
    </location>
</feature>
<evidence type="ECO:0000256" key="2">
    <source>
        <dbReference type="ARBA" id="ARBA00022692"/>
    </source>
</evidence>
<keyword evidence="3 5" id="KW-1133">Transmembrane helix</keyword>
<sequence length="234" mass="25866">MTWLDIVVVGIIAICAIIAYQRGLIKTLFSFVSLIISVVLTMYIYPHVSEFLIKNTGVYGSIKNSIIGLLNLNSATENVNSTGEQINFINQLNLPEQFKHILVTNNNSEVYNLLNVNSIGDYIGGLIATLIINIISFLGVFIVVTILVKIIINLLDLVSKLPVLNQINKIGGLVLGAIKGVIIVWILFLVISLMSTNPNLNNVFDTLKVSEVARYLYDNNLLMNFVTNIKKSIV</sequence>
<reference evidence="6 7" key="1">
    <citation type="submission" date="2020-07" db="EMBL/GenBank/DDBJ databases">
        <title>Vallitalea guaymasensis genome.</title>
        <authorList>
            <person name="Postec A."/>
        </authorList>
    </citation>
    <scope>NUCLEOTIDE SEQUENCE [LARGE SCALE GENOMIC DNA]</scope>
    <source>
        <strain evidence="6 7">Ra1766G1</strain>
    </source>
</reference>
<dbReference type="InterPro" id="IPR003825">
    <property type="entry name" value="Colicin-V_CvpA"/>
</dbReference>
<proteinExistence type="predicted"/>
<feature type="transmembrane region" description="Helical" evidence="5">
    <location>
        <begin position="122"/>
        <end position="152"/>
    </location>
</feature>
<feature type="transmembrane region" description="Helical" evidence="5">
    <location>
        <begin position="173"/>
        <end position="194"/>
    </location>
</feature>
<dbReference type="PANTHER" id="PTHR37306:SF1">
    <property type="entry name" value="COLICIN V PRODUCTION PROTEIN"/>
    <property type="match status" value="1"/>
</dbReference>
<dbReference type="GO" id="GO:0016020">
    <property type="term" value="C:membrane"/>
    <property type="evidence" value="ECO:0007669"/>
    <property type="project" value="UniProtKB-SubCell"/>
</dbReference>
<dbReference type="Pfam" id="PF02674">
    <property type="entry name" value="Colicin_V"/>
    <property type="match status" value="2"/>
</dbReference>
<dbReference type="RefSeq" id="WP_113673081.1">
    <property type="nucleotide sequence ID" value="NZ_CAJXUH010000015.1"/>
</dbReference>
<evidence type="ECO:0000256" key="1">
    <source>
        <dbReference type="ARBA" id="ARBA00004141"/>
    </source>
</evidence>
<dbReference type="KEGG" id="vgu:HYG85_11315"/>
<dbReference type="OrthoDB" id="2083110at2"/>
<accession>A0A8J8MAP1</accession>